<feature type="domain" description="N-acetylmuramoyl-L-alanine amidase" evidence="5">
    <location>
        <begin position="12"/>
        <end position="148"/>
    </location>
</feature>
<dbReference type="PANTHER" id="PTHR30417">
    <property type="entry name" value="N-ACETYLMURAMOYL-L-ALANINE AMIDASE AMID"/>
    <property type="match status" value="1"/>
</dbReference>
<dbReference type="InterPro" id="IPR036505">
    <property type="entry name" value="Amidase/PGRP_sf"/>
</dbReference>
<evidence type="ECO:0000256" key="3">
    <source>
        <dbReference type="ARBA" id="ARBA00022801"/>
    </source>
</evidence>
<dbReference type="EC" id="3.5.1.28" evidence="2"/>
<dbReference type="Proteomes" id="UP001596190">
    <property type="component" value="Unassembled WGS sequence"/>
</dbReference>
<dbReference type="InterPro" id="IPR002502">
    <property type="entry name" value="Amidase_domain"/>
</dbReference>
<protein>
    <recommendedName>
        <fullName evidence="2">N-acetylmuramoyl-L-alanine amidase</fullName>
        <ecNumber evidence="2">3.5.1.28</ecNumber>
    </recommendedName>
</protein>
<keyword evidence="4" id="KW-0961">Cell wall biogenesis/degradation</keyword>
<dbReference type="RefSeq" id="WP_137630759.1">
    <property type="nucleotide sequence ID" value="NZ_BJDO01000014.1"/>
</dbReference>
<comment type="catalytic activity">
    <reaction evidence="1">
        <text>Hydrolyzes the link between N-acetylmuramoyl residues and L-amino acid residues in certain cell-wall glycopeptides.</text>
        <dbReference type="EC" id="3.5.1.28"/>
    </reaction>
</comment>
<evidence type="ECO:0000256" key="2">
    <source>
        <dbReference type="ARBA" id="ARBA00011901"/>
    </source>
</evidence>
<dbReference type="SMART" id="SM00644">
    <property type="entry name" value="Ami_2"/>
    <property type="match status" value="1"/>
</dbReference>
<name>A0ABW1T8E4_9LACO</name>
<dbReference type="Gene3D" id="3.40.80.10">
    <property type="entry name" value="Peptidoglycan recognition protein-like"/>
    <property type="match status" value="1"/>
</dbReference>
<dbReference type="InterPro" id="IPR051206">
    <property type="entry name" value="NAMLAA_amidase_2"/>
</dbReference>
<dbReference type="EMBL" id="JBHSSA010000041">
    <property type="protein sequence ID" value="MFC6253948.1"/>
    <property type="molecule type" value="Genomic_DNA"/>
</dbReference>
<evidence type="ECO:0000259" key="5">
    <source>
        <dbReference type="SMART" id="SM00644"/>
    </source>
</evidence>
<proteinExistence type="predicted"/>
<evidence type="ECO:0000313" key="7">
    <source>
        <dbReference type="Proteomes" id="UP001596190"/>
    </source>
</evidence>
<sequence>MPEFKPALSDNYTAANRPSDVSIHYIVIHATELSYADTIARFQSPHHVSAHMVVRGADGQRTAMVTPDNVAWHAGNWDMNCRSLGIEQEAYVADAASFTAPMLAALADQILTWSVQYHIPLDRAHLLGHDNVAAPSREAAKQMHRDPGWQFDWAQLFRLLGVSSEPSAPVKVGQALKITSQYVDLVQQPDVTGEVIGQKTDPLSYRASYGQEFVCVAKQGEWIAIDFGGQQAWFNQRDATGVIRSIYTVDQTSIPLYGSTQPNAATIAELQIGEQYVISDTLKGLQTSDTDGYLSAKATSELYAQIWYNHRIGYIKAAQK</sequence>
<evidence type="ECO:0000256" key="1">
    <source>
        <dbReference type="ARBA" id="ARBA00001561"/>
    </source>
</evidence>
<dbReference type="PANTHER" id="PTHR30417:SF1">
    <property type="entry name" value="N-ACETYLMURAMOYL-L-ALANINE AMIDASE AMID"/>
    <property type="match status" value="1"/>
</dbReference>
<evidence type="ECO:0000256" key="4">
    <source>
        <dbReference type="ARBA" id="ARBA00023316"/>
    </source>
</evidence>
<organism evidence="6 7">
    <name type="scientific">Secundilactobacillus hailunensis</name>
    <dbReference type="NCBI Taxonomy" id="2559923"/>
    <lineage>
        <taxon>Bacteria</taxon>
        <taxon>Bacillati</taxon>
        <taxon>Bacillota</taxon>
        <taxon>Bacilli</taxon>
        <taxon>Lactobacillales</taxon>
        <taxon>Lactobacillaceae</taxon>
        <taxon>Secundilactobacillus</taxon>
    </lineage>
</organism>
<evidence type="ECO:0000313" key="6">
    <source>
        <dbReference type="EMBL" id="MFC6253948.1"/>
    </source>
</evidence>
<gene>
    <name evidence="6" type="ORF">ACFP1H_05060</name>
</gene>
<keyword evidence="3 6" id="KW-0378">Hydrolase</keyword>
<comment type="caution">
    <text evidence="6">The sequence shown here is derived from an EMBL/GenBank/DDBJ whole genome shotgun (WGS) entry which is preliminary data.</text>
</comment>
<dbReference type="CDD" id="cd06583">
    <property type="entry name" value="PGRP"/>
    <property type="match status" value="1"/>
</dbReference>
<reference evidence="7" key="1">
    <citation type="journal article" date="2019" name="Int. J. Syst. Evol. Microbiol.">
        <title>The Global Catalogue of Microorganisms (GCM) 10K type strain sequencing project: providing services to taxonomists for standard genome sequencing and annotation.</title>
        <authorList>
            <consortium name="The Broad Institute Genomics Platform"/>
            <consortium name="The Broad Institute Genome Sequencing Center for Infectious Disease"/>
            <person name="Wu L."/>
            <person name="Ma J."/>
        </authorList>
    </citation>
    <scope>NUCLEOTIDE SEQUENCE [LARGE SCALE GENOMIC DNA]</scope>
    <source>
        <strain evidence="7">CCM 8950</strain>
    </source>
</reference>
<dbReference type="GO" id="GO:0008745">
    <property type="term" value="F:N-acetylmuramoyl-L-alanine amidase activity"/>
    <property type="evidence" value="ECO:0007669"/>
    <property type="project" value="UniProtKB-EC"/>
</dbReference>
<dbReference type="SUPFAM" id="SSF55846">
    <property type="entry name" value="N-acetylmuramoyl-L-alanine amidase-like"/>
    <property type="match status" value="1"/>
</dbReference>
<accession>A0ABW1T8E4</accession>
<dbReference type="Pfam" id="PF01510">
    <property type="entry name" value="Amidase_2"/>
    <property type="match status" value="1"/>
</dbReference>
<keyword evidence="7" id="KW-1185">Reference proteome</keyword>